<protein>
    <recommendedName>
        <fullName evidence="3">Metallo-beta-lactamase domain-containing protein</fullName>
    </recommendedName>
</protein>
<proteinExistence type="predicted"/>
<dbReference type="InterPro" id="IPR036866">
    <property type="entry name" value="RibonucZ/Hydroxyglut_hydro"/>
</dbReference>
<dbReference type="GO" id="GO:0016740">
    <property type="term" value="F:transferase activity"/>
    <property type="evidence" value="ECO:0007669"/>
    <property type="project" value="TreeGrafter"/>
</dbReference>
<reference evidence="1" key="1">
    <citation type="submission" date="2007-10" db="EMBL/GenBank/DDBJ databases">
        <authorList>
            <person name="Fulton L."/>
            <person name="Clifton S."/>
            <person name="Fulton B."/>
            <person name="Xu J."/>
            <person name="Minx P."/>
            <person name="Pepin K.H."/>
            <person name="Johnson M."/>
            <person name="Thiruvilangam P."/>
            <person name="Bhonagiri V."/>
            <person name="Nash W.E."/>
            <person name="Mardis E.R."/>
            <person name="Wilson R.K."/>
        </authorList>
    </citation>
    <scope>NUCLEOTIDE SEQUENCE [LARGE SCALE GENOMIC DNA]</scope>
    <source>
        <strain evidence="1">DSM 15702</strain>
    </source>
</reference>
<comment type="caution">
    <text evidence="1">The sequence shown here is derived from an EMBL/GenBank/DDBJ whole genome shotgun (WGS) entry which is preliminary data.</text>
</comment>
<dbReference type="Gene3D" id="3.60.15.10">
    <property type="entry name" value="Ribonuclease Z/Hydroxyacylglutathione hydrolase-like"/>
    <property type="match status" value="1"/>
</dbReference>
<dbReference type="EMBL" id="ABCA03000053">
    <property type="protein sequence ID" value="EDR99926.1"/>
    <property type="molecule type" value="Genomic_DNA"/>
</dbReference>
<gene>
    <name evidence="1" type="ORF">EUBSIR_02276</name>
</gene>
<keyword evidence="2" id="KW-1185">Reference proteome</keyword>
<organism evidence="1 2">
    <name type="scientific">[Eubacterium] siraeum DSM 15702</name>
    <dbReference type="NCBI Taxonomy" id="428128"/>
    <lineage>
        <taxon>Bacteria</taxon>
        <taxon>Bacillati</taxon>
        <taxon>Bacillota</taxon>
        <taxon>Clostridia</taxon>
        <taxon>Eubacteriales</taxon>
        <taxon>Oscillospiraceae</taxon>
        <taxon>Oscillospiraceae incertae sedis</taxon>
    </lineage>
</organism>
<dbReference type="AlphaFoldDB" id="B0MR09"/>
<evidence type="ECO:0000313" key="2">
    <source>
        <dbReference type="Proteomes" id="UP000005326"/>
    </source>
</evidence>
<evidence type="ECO:0000313" key="1">
    <source>
        <dbReference type="EMBL" id="EDR99926.1"/>
    </source>
</evidence>
<dbReference type="Proteomes" id="UP000005326">
    <property type="component" value="Unassembled WGS sequence"/>
</dbReference>
<name>B0MR09_9FIRM</name>
<sequence>MIIYINKITIAEKGMTLLRIVSLSDDETADSKLFSEYGICLYIEHGRNIILFGTGASALYLSNAERLGIPADKADTLIIPVNADDCTGGVETAVRKNRNIRIFIREDEAADCAVKEKLLRVRSGLPQSFYRSDRYNTFRFERFTEVCKDFYLVAAEKKDKAAEADRHFYIRKKGFYVPDDFLGECFAVCFPGRRRDGFVLITGGAYTGIAGMINTAKRLWDAPVLSVVGCFAYTNRLGKQTVQQSHIAKSAEELSGLRTGSIYTCHNTGRKGYETMKDILGDRLQYLRAGEELNF</sequence>
<dbReference type="SUPFAM" id="SSF56281">
    <property type="entry name" value="Metallo-hydrolase/oxidoreductase"/>
    <property type="match status" value="1"/>
</dbReference>
<dbReference type="CDD" id="cd07713">
    <property type="entry name" value="DHPS-like_MBL-fold"/>
    <property type="match status" value="1"/>
</dbReference>
<evidence type="ECO:0008006" key="3">
    <source>
        <dbReference type="Google" id="ProtNLM"/>
    </source>
</evidence>
<reference evidence="1" key="2">
    <citation type="submission" date="2014-06" db="EMBL/GenBank/DDBJ databases">
        <title>Draft genome sequence of Eubacterium siraeum (DSM 15702).</title>
        <authorList>
            <person name="Sudarsanam P."/>
            <person name="Ley R."/>
            <person name="Guruge J."/>
            <person name="Turnbaugh P.J."/>
            <person name="Mahowald M."/>
            <person name="Liep D."/>
            <person name="Gordon J."/>
        </authorList>
    </citation>
    <scope>NUCLEOTIDE SEQUENCE</scope>
    <source>
        <strain evidence="1">DSM 15702</strain>
    </source>
</reference>
<dbReference type="InterPro" id="IPR041712">
    <property type="entry name" value="DHPS-like_MBL-fold"/>
</dbReference>
<dbReference type="PANTHER" id="PTHR13754">
    <property type="entry name" value="METALLO-BETA-LACTAMASE SUPERFAMILY PROTEIN"/>
    <property type="match status" value="1"/>
</dbReference>
<accession>B0MR09</accession>
<dbReference type="PANTHER" id="PTHR13754:SF13">
    <property type="entry name" value="METALLO-BETA-LACTAMASE SUPERFAMILY PROTEIN (AFU_ORTHOLOGUE AFUA_3G07630)"/>
    <property type="match status" value="1"/>
</dbReference>
<dbReference type="InterPro" id="IPR052926">
    <property type="entry name" value="Metallo-beta-lactamase_dom"/>
</dbReference>